<dbReference type="Gene3D" id="1.10.1200.10">
    <property type="entry name" value="ACP-like"/>
    <property type="match status" value="4"/>
</dbReference>
<dbReference type="FunFam" id="3.30.300.30:FF:000015">
    <property type="entry name" value="Nonribosomal peptide synthase SidD"/>
    <property type="match status" value="1"/>
</dbReference>
<protein>
    <submittedName>
        <fullName evidence="10">Amino acid adenylation domain-containing protein</fullName>
    </submittedName>
</protein>
<dbReference type="Pfam" id="PF13193">
    <property type="entry name" value="AMP-binding_C"/>
    <property type="match status" value="3"/>
</dbReference>
<evidence type="ECO:0000256" key="8">
    <source>
        <dbReference type="ARBA" id="ARBA00023268"/>
    </source>
</evidence>
<keyword evidence="5" id="KW-0436">Ligase</keyword>
<sequence>MSKTEIADIYPLSPMQESLLFHSLYNQGDMYFEQMIFSLEGRVNEHALENSLNKVIHRYDILRTVFVYDKINKPRQVVLKKRNIKIKLEDLTTVQASERVSHVAKLALEDRKIGFDLSKGPLLRLTLIKTSTNSYELVWSNHHILIDGWCLGILFQEWFSLYREELQGEPVRLSRVIPYKRYIQWLEARDTSQAKSYWNKYLSGYEEASFPQEQNPTNQDRSNIQESMFSLGKPLTDQLTALSRHYQVTMSSLFQAVWGVVLQYYTDSDDVVFGTIVSGRSPSIPEVEKIMGLFINAIPVRIQSKTETTFAELVKATHENSVLAEEHSYLSLADVQAEAGGSSLFNHLLVYENYPASDSMFDTEELGLGFKINSIEAYEHTNYDLNISIGPGTEIRAKINYNEDLYSSSFIERLFSHIERVCSQITDNPEMKVKDISVLTSQDIRLLSSFNETKADYPSEQTLVDLFVEQAMTEPHRTAVVMGNSEWTYRELNEISEKWSVLLRNKGVKPGSIVGLCAQRSFEMISGILAILKAGAAYLPLDPTFPSERLTYMMEDAGVQQLVLLTDKDLSEFEGEIITLSDLQSSQGMELIQDSSVHLHPDCDAYVIYTSGSTGKPKGVTATHRNVIKTIINNGYVELNQRDRLMQISNYAFDGATFDIYGALLHGASLVLISSEEASNIESLGNAFRNYEISVAFMTTALFNTLVDWNPNALANVRHVLFGGEKASAKHINTALKVLGPGKMLHMYGPTETTVFATCHSITEPGSIPIGKPIHNTTAYILNRDLKPMPVGVPGELYIGGDGLSAGYRNRPELTLERFMEHPFLAGKKLYKTGDMVKRNADGSIEYMDRIDFQVKIRGHRIELGEIESKLKDLSEVKDAIVKTFHDQQGHLYLCAYVVPAADHLSFNISKCREALRRTLPEYMMPAVFQVMESPFSLNTNGKVDRSKLPEPNRASSISVPLSGATEIALGDIWKEVLGIHHLNASDHFFELGGHSLKAMMLTAKIHKALGVKLSLQEVFQSPVLTEMARCIQMSQESQYTPITPAPVQETYPVSSAQKRVYIAQQLEKGQTSYNMPMILEVEGELDRSRLETAFIQLIERHESLRTSFVWIGEELRQKIITPEDVIWSMDFLEIRAEDYSRYHSSDIAKREWINQTLASFIQPFDLGNGPLIRAMIINLDKSNSLLFIDTHHIISDGVSTGILYQDLTRLYLSEALPALQLHYKDYAVYEQQYKASPNYEMNQKYWRNQFAGTLPEGELCTDYVRPSVRSAAGRTMSFQIEEGLFHQLKRVAAANEATLYMVLLAGYKLLLSRYSGTEDVVVGSPIAGRAHEDTHHMIGMFVNTLALRSQPKGRLRVHEWIREVKHLFMDAQTHADYPLEDLLNDLNLSRDISRHPLFDTLFVLQNMDIAPLELEDVTFRAAEWDWSQAKFDMTWGCRESQHGLDFIVEYAAYLYKEETIERMFGHYITILDQMVNAPDQLLMDIDMLTEEEHAWLALHHRRQAEYPHEAAIPYLFEQQAAASAHSPALIHGSKVMTYQEMNEAADNFMRILISMGVSQGDRVGLLADRSMDMVLAIFGILKAGAAYVPLDPALPEHRIEYILKDSGASWLVSTSGNDYRQEGLTHIAFSEVPNHGTTETDITKTKDNRTVAPEDIAYIMYTSGSTGKPKGVLTTHRNVVKTSINNGYAELGKEDRMLQLSNYAFDGSTYEIFGALLNGASLHIITKDELLNAASLAKILDEQRITSAFMTTSLFNMMVDYDVTCFKLVNKLFFGGEVASVQHVHKALDYLGEGRIINAYGPTETTVFATTYPVTDKLKQKSSVPIGKPIHNTSLFVRNMWGHEQPMGMPGELFIGGDGVAAGYLNNEKMTAERFIPNPQEQGKPMYRTGDLVRWSSDGELEYLGRLDGQVKVRGNRVETGEIESVLNSIPSINQAVVIPITDPQGTVSLSAYVVCNKSIANSKAEPELYSEWREGLKSRLPDYMIPSNFMMIQTIPLTANGKIDRSKLPEPIRAANLTEKDLPANEIEAQLQQCWTDVLGVKSPGVLEYFFDLGGHSLKAMQLSVKVQHLFGIHFSLQDIFLYPTVREQAALIKRSEASSKKFILPQAQAMDYYPVSSAQKRIYLASQYEQAGTSYNMPMLLSLTGKLNISALNRAFQQLIIRHESLRTIFHLMGNEIKQQILHPDSVHWQIKIQEDEAGAPSLEDEGIQKWVSSQITPFDLSSPYLIRAVLKKQSDEHHLLFIDMHHIVSDGVSTSIIFNELFKLYKEEELPDLSIQYKDYAVWEEQHRKSEQYLAAKHYWTGMYKDEVPELILPIAERRGGSNQSSKAAKYSFHLNPVLVGKLKKKMKKKDITLYMLLIAGYYILLSKYAEQEKIVVGIPVAGRYLPEVEPVVGMFVQTLALQSEPKADLSIDGYVEELKKTMLEAYQHADYPLDELMEELNVNRASGKSRLFDTLFVLQNMNIAELLIEDVKVTQLEVPSGQSKFDMVWAGVEQEDTILMTVEFNQEIYSESAVRAMSSHYEHILEQIVDPFLDQIKDIELLTDKEKLQLNALEGTTVDYPRDSTIMELFRMQAERSPDYPAIVFKDRVVTYQELNTRAAQLSLMLQAQGIRPGDTVGLLTDRSIEMIISIMGILGAGAAYVPLDPSFPSERLSYMLEDSEARLLIAEPGMRVEGYNSAVLWLSEIDWSSGGREWSELVREHGRDGQVSASPESAAYIMYTSGSTGKPKGVVTTHRNVVKTSVSNGFMDVQPEDRMLQLSNYAFDGSTYEIFGALLNGATLYLIEKTQVLDAAALSQVMKQHAITSAFMTAALFNTLVDFDVTSLKHVRKLFFGGEAGSKKHVIKALDYLGPHRIANGYGPTETTVFAATYSVDEDVRAQSSVPIGKPIHNTKVYVLNRWGQRQPIGLPGELYIGGDGLAREYLKQPELTKSRFIAHPFEQGERLYRTGDRVRWLPDGNLEFMDRLDHQVKIRGNRIELTEIESKLLELPEIRETVVTARRDEQGHSFLAAYLVPNEGVEQDRMHRFIRDHLREELPEYMIPTSMVILDKLPLTANGKIDRAALPEPYVQAYSNASATNEIERILVQIWTEILKARPIGIRDHFFELGGHSLKAMMLSGRVYQELQVKLSLQEIFTHDTIAEQALLIKDKKLDITGLRAMSAAPVLENYPVSSSQWRLYYIQQLQKEGTSYNMPLAFEIKGHLDYRKLQDALSIVMKRHEALQTSYVMIGEELRQRIDLNRNVDLSIERRDWIDGRVDRPIDQSSVEQYVRSFVRPFDLSSGPLFRAGLLSVSETRHVLVLDMHHSISDGISTGIIVTELFQQYEGVELRSKAELQYKDYAWWEQQYKDSERYKAEEQYWLRELSGELPLTNLPYDFNNVGTKPPVGANSRIIIDSSLLRQLEEIASSHRTTLFTVLFGAYSILLSKYKQEEDVIIGVPEAGRQLSDTQGMVGMFVSTLPLRLKPLGNLTIANYLDRVRNQLLAAFDHSFYPLEELIDQLKVSRNHPAQPLFDTLFVLQNMESYSLELTSLQIHPFETVSTQPKFDMTWGAVQTDDELAVTIEYNAHLFSAKTIERMLAHYEHVLVQLVTGHEILIQDIELLTAQEKLELITFEGTVEDYPRDSTIMELFEAQAERSPNHPAIIFKDRMVTYRELDTRAAQLSLMLQAQGIRPGDTVGLLTDRSIEMIISIMGILGAGAAYVPLDPSFPSERLSYMLEDSEARLLIAEAGMRVEGYNGAVLWLSEIDWSSGGREWSELVREHGRDGQVSASPESAAYIMYTSGSTGKPKGVVSTHRNVVKTSVNNGFMDVQPEDRMLQLSNYAFDGSTYEIFGALLNGATLYLIEKTQVLDAAALSQVMKQHAITSAFMTSALFNTLVDFDVTSLKYVRKLFFGGEAGSKKHVIKALDYLGPHRIANGYGPTETTVFAATYSVDEDVRAHSSVPIGKPIHNTKVYVLNRWGQRQPIGLPGELYIGGGGLAREYLKQPELTKSRFITHPFEQGDRLYRTGDRVRWLPDGNLEFMDRLDHQVKIRGNRIELTEIESKLLELPEIREAVVTARRDEQGHSFLAAYLVPNEGVEQDRMHQFIRDHLREELPEYMIPSTMVIMDKLPLTANGKVDRLALPSPVNRSKGGERPTNALESQLLDIWCDVLNVAEIGIEDHFFEAGGHSLKAMMLSARIKKELNVSIELQAIFDYPTIKLLAEYLDKRSVTSSELYESIEPAAIKEVYTATPYQSYGYLSSIGNTDWNMPTAYRIQGALDLERLELSFQKLISRHEALRTLFEIQGSYVIQRVMSRVSFRLEKEQLGSHNEVNQVIERFIQPFALNAAPLLRAKVLRLDLEDHILLLDMHHAISDGTSLGIILDELFKLYDGSELNPVALQYKDFSEWQHTKLEQGHFTAASDYWKNYLTGYHPVQLSPLQLDESTMSDHNGSHVRVEVPKALIEQMKNMMNMEVTDYTILYSTYLVLLSQLTNQEDLIVGTYAFGRERPELQGIVGLFINSIPLRYRVHSEVTLTAMFQKVQEMMNLAFQHQYYPFEKMLEDLEIPLTPGENPLFNTMFNLNNFIMPSADRKERDYCISSYPCGWNYCEYDLYVTAQEMEEVYLIQFDYRTAMFEPQFMHILTKHYMNLLKQIAHDPNTIINELEDTNITTKAVIH</sequence>
<dbReference type="Gene3D" id="3.30.300.30">
    <property type="match status" value="4"/>
</dbReference>
<feature type="domain" description="Carrier" evidence="9">
    <location>
        <begin position="3081"/>
        <end position="3156"/>
    </location>
</feature>
<dbReference type="GO" id="GO:0031177">
    <property type="term" value="F:phosphopantetheine binding"/>
    <property type="evidence" value="ECO:0007669"/>
    <property type="project" value="InterPro"/>
</dbReference>
<dbReference type="Pfam" id="PF00550">
    <property type="entry name" value="PP-binding"/>
    <property type="match status" value="4"/>
</dbReference>
<keyword evidence="3" id="KW-0596">Phosphopantetheine</keyword>
<keyword evidence="8" id="KW-0511">Multifunctional enzyme</keyword>
<evidence type="ECO:0000256" key="6">
    <source>
        <dbReference type="ARBA" id="ARBA00022737"/>
    </source>
</evidence>
<dbReference type="GO" id="GO:0044550">
    <property type="term" value="P:secondary metabolite biosynthetic process"/>
    <property type="evidence" value="ECO:0007669"/>
    <property type="project" value="UniProtKB-ARBA"/>
</dbReference>
<dbReference type="CDD" id="cd19543">
    <property type="entry name" value="DCL_NRPS"/>
    <property type="match status" value="1"/>
</dbReference>
<accession>A0AAX3MX44</accession>
<dbReference type="SUPFAM" id="SSF47336">
    <property type="entry name" value="ACP-like"/>
    <property type="match status" value="4"/>
</dbReference>
<evidence type="ECO:0000313" key="11">
    <source>
        <dbReference type="Proteomes" id="UP001220962"/>
    </source>
</evidence>
<dbReference type="NCBIfam" id="TIGR01733">
    <property type="entry name" value="AA-adenyl-dom"/>
    <property type="match status" value="4"/>
</dbReference>
<dbReference type="PANTHER" id="PTHR45527:SF1">
    <property type="entry name" value="FATTY ACID SYNTHASE"/>
    <property type="match status" value="1"/>
</dbReference>
<keyword evidence="6" id="KW-0677">Repeat</keyword>
<dbReference type="InterPro" id="IPR036736">
    <property type="entry name" value="ACP-like_sf"/>
</dbReference>
<dbReference type="FunFam" id="3.40.50.980:FF:000001">
    <property type="entry name" value="Non-ribosomal peptide synthetase"/>
    <property type="match status" value="4"/>
</dbReference>
<dbReference type="Gene3D" id="3.30.559.10">
    <property type="entry name" value="Chloramphenicol acetyltransferase-like domain"/>
    <property type="match status" value="5"/>
</dbReference>
<organism evidence="10 11">
    <name type="scientific">Paenibacillus urinalis</name>
    <dbReference type="NCBI Taxonomy" id="521520"/>
    <lineage>
        <taxon>Bacteria</taxon>
        <taxon>Bacillati</taxon>
        <taxon>Bacillota</taxon>
        <taxon>Bacilli</taxon>
        <taxon>Bacillales</taxon>
        <taxon>Paenibacillaceae</taxon>
        <taxon>Paenibacillus</taxon>
    </lineage>
</organism>
<dbReference type="SUPFAM" id="SSF56801">
    <property type="entry name" value="Acetyl-CoA synthetase-like"/>
    <property type="match status" value="4"/>
</dbReference>
<dbReference type="Pfam" id="PF00501">
    <property type="entry name" value="AMP-binding"/>
    <property type="match status" value="4"/>
</dbReference>
<dbReference type="InterPro" id="IPR045851">
    <property type="entry name" value="AMP-bd_C_sf"/>
</dbReference>
<dbReference type="NCBIfam" id="NF003417">
    <property type="entry name" value="PRK04813.1"/>
    <property type="match status" value="4"/>
</dbReference>
<keyword evidence="4" id="KW-0597">Phosphoprotein</keyword>
<dbReference type="InterPro" id="IPR006162">
    <property type="entry name" value="Ppantetheine_attach_site"/>
</dbReference>
<dbReference type="FunFam" id="3.30.300.30:FF:000010">
    <property type="entry name" value="Enterobactin synthetase component F"/>
    <property type="match status" value="2"/>
</dbReference>
<dbReference type="InterPro" id="IPR023213">
    <property type="entry name" value="CAT-like_dom_sf"/>
</dbReference>
<dbReference type="GO" id="GO:0008610">
    <property type="term" value="P:lipid biosynthetic process"/>
    <property type="evidence" value="ECO:0007669"/>
    <property type="project" value="UniProtKB-ARBA"/>
</dbReference>
<dbReference type="FunFam" id="2.30.38.10:FF:000001">
    <property type="entry name" value="Non-ribosomal peptide synthetase PvdI"/>
    <property type="match status" value="2"/>
</dbReference>
<dbReference type="InterPro" id="IPR020806">
    <property type="entry name" value="PKS_PP-bd"/>
</dbReference>
<dbReference type="SMART" id="SM00823">
    <property type="entry name" value="PKS_PP"/>
    <property type="match status" value="4"/>
</dbReference>
<feature type="domain" description="Carrier" evidence="9">
    <location>
        <begin position="961"/>
        <end position="1036"/>
    </location>
</feature>
<dbReference type="Gene3D" id="3.40.50.980">
    <property type="match status" value="8"/>
</dbReference>
<dbReference type="InterPro" id="IPR025110">
    <property type="entry name" value="AMP-bd_C"/>
</dbReference>
<dbReference type="InterPro" id="IPR020845">
    <property type="entry name" value="AMP-binding_CS"/>
</dbReference>
<dbReference type="EMBL" id="CP118101">
    <property type="protein sequence ID" value="WDH80977.1"/>
    <property type="molecule type" value="Genomic_DNA"/>
</dbReference>
<dbReference type="CDD" id="cd12117">
    <property type="entry name" value="A_NRPS_Srf_like"/>
    <property type="match status" value="4"/>
</dbReference>
<dbReference type="GO" id="GO:0017000">
    <property type="term" value="P:antibiotic biosynthetic process"/>
    <property type="evidence" value="ECO:0007669"/>
    <property type="project" value="UniProtKB-KW"/>
</dbReference>
<dbReference type="PROSITE" id="PS00455">
    <property type="entry name" value="AMP_BINDING"/>
    <property type="match status" value="4"/>
</dbReference>
<dbReference type="PROSITE" id="PS50075">
    <property type="entry name" value="CARRIER"/>
    <property type="match status" value="4"/>
</dbReference>
<comment type="cofactor">
    <cofactor evidence="1">
        <name>pantetheine 4'-phosphate</name>
        <dbReference type="ChEBI" id="CHEBI:47942"/>
    </cofactor>
</comment>
<dbReference type="SUPFAM" id="SSF52777">
    <property type="entry name" value="CoA-dependent acyltransferases"/>
    <property type="match status" value="10"/>
</dbReference>
<dbReference type="FunFam" id="3.40.50.12780:FF:000012">
    <property type="entry name" value="Non-ribosomal peptide synthetase"/>
    <property type="match status" value="4"/>
</dbReference>
<evidence type="ECO:0000256" key="3">
    <source>
        <dbReference type="ARBA" id="ARBA00022450"/>
    </source>
</evidence>
<dbReference type="FunFam" id="1.10.1200.10:FF:000005">
    <property type="entry name" value="Nonribosomal peptide synthetase 1"/>
    <property type="match status" value="3"/>
</dbReference>
<evidence type="ECO:0000256" key="5">
    <source>
        <dbReference type="ARBA" id="ARBA00022598"/>
    </source>
</evidence>
<gene>
    <name evidence="10" type="ORF">PUW23_15700</name>
</gene>
<dbReference type="GO" id="GO:0005737">
    <property type="term" value="C:cytoplasm"/>
    <property type="evidence" value="ECO:0007669"/>
    <property type="project" value="TreeGrafter"/>
</dbReference>
<evidence type="ECO:0000256" key="2">
    <source>
        <dbReference type="ARBA" id="ARBA00006432"/>
    </source>
</evidence>
<reference evidence="10" key="1">
    <citation type="submission" date="2023-02" db="EMBL/GenBank/DDBJ databases">
        <title>Pathogen: clinical or host-associated sample.</title>
        <authorList>
            <person name="Hergert J."/>
            <person name="Casey R."/>
            <person name="Wagner J."/>
            <person name="Young E.L."/>
            <person name="Oakeson K.F."/>
        </authorList>
    </citation>
    <scope>NUCLEOTIDE SEQUENCE</scope>
    <source>
        <strain evidence="10">2022CK-00830</strain>
    </source>
</reference>
<dbReference type="CDD" id="cd19531">
    <property type="entry name" value="LCL_NRPS-like"/>
    <property type="match status" value="4"/>
</dbReference>
<dbReference type="PANTHER" id="PTHR45527">
    <property type="entry name" value="NONRIBOSOMAL PEPTIDE SYNTHETASE"/>
    <property type="match status" value="1"/>
</dbReference>
<dbReference type="InterPro" id="IPR000873">
    <property type="entry name" value="AMP-dep_synth/lig_dom"/>
</dbReference>
<feature type="domain" description="Carrier" evidence="9">
    <location>
        <begin position="2024"/>
        <end position="2099"/>
    </location>
</feature>
<dbReference type="Pfam" id="PF00668">
    <property type="entry name" value="Condensation"/>
    <property type="match status" value="5"/>
</dbReference>
<dbReference type="InterPro" id="IPR001242">
    <property type="entry name" value="Condensation_dom"/>
</dbReference>
<evidence type="ECO:0000259" key="9">
    <source>
        <dbReference type="PROSITE" id="PS50075"/>
    </source>
</evidence>
<dbReference type="PROSITE" id="PS00012">
    <property type="entry name" value="PHOSPHOPANTETHEINE"/>
    <property type="match status" value="4"/>
</dbReference>
<dbReference type="InterPro" id="IPR009081">
    <property type="entry name" value="PP-bd_ACP"/>
</dbReference>
<dbReference type="GO" id="GO:0043041">
    <property type="term" value="P:amino acid activation for nonribosomal peptide biosynthetic process"/>
    <property type="evidence" value="ECO:0007669"/>
    <property type="project" value="TreeGrafter"/>
</dbReference>
<evidence type="ECO:0000256" key="7">
    <source>
        <dbReference type="ARBA" id="ARBA00023194"/>
    </source>
</evidence>
<dbReference type="GO" id="GO:0016874">
    <property type="term" value="F:ligase activity"/>
    <property type="evidence" value="ECO:0007669"/>
    <property type="project" value="UniProtKB-KW"/>
</dbReference>
<evidence type="ECO:0000313" key="10">
    <source>
        <dbReference type="EMBL" id="WDH80977.1"/>
    </source>
</evidence>
<evidence type="ECO:0000256" key="4">
    <source>
        <dbReference type="ARBA" id="ARBA00022553"/>
    </source>
</evidence>
<dbReference type="Proteomes" id="UP001220962">
    <property type="component" value="Chromosome"/>
</dbReference>
<proteinExistence type="inferred from homology"/>
<dbReference type="Gene3D" id="2.30.38.10">
    <property type="entry name" value="Luciferase, Domain 3"/>
    <property type="match status" value="4"/>
</dbReference>
<feature type="domain" description="Carrier" evidence="9">
    <location>
        <begin position="4141"/>
        <end position="4216"/>
    </location>
</feature>
<dbReference type="Gene3D" id="3.30.559.30">
    <property type="entry name" value="Nonribosomal peptide synthetase, condensation domain"/>
    <property type="match status" value="5"/>
</dbReference>
<dbReference type="RefSeq" id="WP_274358783.1">
    <property type="nucleotide sequence ID" value="NZ_CP118101.1"/>
</dbReference>
<keyword evidence="7" id="KW-0045">Antibiotic biosynthesis</keyword>
<name>A0AAX3MX44_9BACL</name>
<evidence type="ECO:0000256" key="1">
    <source>
        <dbReference type="ARBA" id="ARBA00001957"/>
    </source>
</evidence>
<comment type="similarity">
    <text evidence="2">Belongs to the ATP-dependent AMP-binding enzyme family.</text>
</comment>
<dbReference type="InterPro" id="IPR010071">
    <property type="entry name" value="AA_adenyl_dom"/>
</dbReference>